<dbReference type="SFLD" id="SFLDG00358">
    <property type="entry name" value="Main_(cytGST)"/>
    <property type="match status" value="1"/>
</dbReference>
<keyword evidence="2 7" id="KW-0808">Transferase</keyword>
<dbReference type="InterPro" id="IPR004045">
    <property type="entry name" value="Glutathione_S-Trfase_N"/>
</dbReference>
<evidence type="ECO:0000259" key="5">
    <source>
        <dbReference type="PROSITE" id="PS50404"/>
    </source>
</evidence>
<dbReference type="PANTHER" id="PTHR43968">
    <property type="match status" value="1"/>
</dbReference>
<dbReference type="InterPro" id="IPR010987">
    <property type="entry name" value="Glutathione-S-Trfase_C-like"/>
</dbReference>
<dbReference type="SUPFAM" id="SSF52833">
    <property type="entry name" value="Thioredoxin-like"/>
    <property type="match status" value="1"/>
</dbReference>
<dbReference type="RefSeq" id="WP_310319586.1">
    <property type="nucleotide sequence ID" value="NZ_JAVDWU010000008.1"/>
</dbReference>
<dbReference type="PROSITE" id="PS50404">
    <property type="entry name" value="GST_NTER"/>
    <property type="match status" value="1"/>
</dbReference>
<dbReference type="InterPro" id="IPR050983">
    <property type="entry name" value="GST_Omega/HSP26"/>
</dbReference>
<name>A0ABU1WRX6_9BURK</name>
<feature type="domain" description="GST N-terminal" evidence="5">
    <location>
        <begin position="4"/>
        <end position="82"/>
    </location>
</feature>
<keyword evidence="8" id="KW-1185">Reference proteome</keyword>
<organism evidence="7 8">
    <name type="scientific">Hydrogenophaga palleronii</name>
    <dbReference type="NCBI Taxonomy" id="65655"/>
    <lineage>
        <taxon>Bacteria</taxon>
        <taxon>Pseudomonadati</taxon>
        <taxon>Pseudomonadota</taxon>
        <taxon>Betaproteobacteria</taxon>
        <taxon>Burkholderiales</taxon>
        <taxon>Comamonadaceae</taxon>
        <taxon>Hydrogenophaga</taxon>
    </lineage>
</organism>
<dbReference type="InterPro" id="IPR040079">
    <property type="entry name" value="Glutathione_S-Trfase"/>
</dbReference>
<dbReference type="PANTHER" id="PTHR43968:SF6">
    <property type="entry name" value="GLUTATHIONE S-TRANSFERASE OMEGA"/>
    <property type="match status" value="1"/>
</dbReference>
<dbReference type="SFLD" id="SFLDS00019">
    <property type="entry name" value="Glutathione_Transferase_(cytos"/>
    <property type="match status" value="1"/>
</dbReference>
<dbReference type="Proteomes" id="UP001265700">
    <property type="component" value="Unassembled WGS sequence"/>
</dbReference>
<evidence type="ECO:0000256" key="4">
    <source>
        <dbReference type="SAM" id="MobiDB-lite"/>
    </source>
</evidence>
<dbReference type="Gene3D" id="1.20.1050.10">
    <property type="match status" value="1"/>
</dbReference>
<evidence type="ECO:0000256" key="1">
    <source>
        <dbReference type="ARBA" id="ARBA00012452"/>
    </source>
</evidence>
<proteinExistence type="predicted"/>
<evidence type="ECO:0000259" key="6">
    <source>
        <dbReference type="PROSITE" id="PS50405"/>
    </source>
</evidence>
<evidence type="ECO:0000313" key="8">
    <source>
        <dbReference type="Proteomes" id="UP001265700"/>
    </source>
</evidence>
<dbReference type="GO" id="GO:0004364">
    <property type="term" value="F:glutathione transferase activity"/>
    <property type="evidence" value="ECO:0007669"/>
    <property type="project" value="UniProtKB-EC"/>
</dbReference>
<dbReference type="InterPro" id="IPR036282">
    <property type="entry name" value="Glutathione-S-Trfase_C_sf"/>
</dbReference>
<dbReference type="Gene3D" id="3.40.30.10">
    <property type="entry name" value="Glutaredoxin"/>
    <property type="match status" value="1"/>
</dbReference>
<evidence type="ECO:0000256" key="2">
    <source>
        <dbReference type="ARBA" id="ARBA00022679"/>
    </source>
</evidence>
<dbReference type="EMBL" id="JAVDWU010000008">
    <property type="protein sequence ID" value="MDR7151711.1"/>
    <property type="molecule type" value="Genomic_DNA"/>
</dbReference>
<dbReference type="InterPro" id="IPR036249">
    <property type="entry name" value="Thioredoxin-like_sf"/>
</dbReference>
<protein>
    <recommendedName>
        <fullName evidence="1">glutathione transferase</fullName>
        <ecNumber evidence="1">2.5.1.18</ecNumber>
    </recommendedName>
</protein>
<evidence type="ECO:0000256" key="3">
    <source>
        <dbReference type="ARBA" id="ARBA00047960"/>
    </source>
</evidence>
<reference evidence="7 8" key="1">
    <citation type="submission" date="2023-07" db="EMBL/GenBank/DDBJ databases">
        <title>Sorghum-associated microbial communities from plants grown in Nebraska, USA.</title>
        <authorList>
            <person name="Schachtman D."/>
        </authorList>
    </citation>
    <scope>NUCLEOTIDE SEQUENCE [LARGE SCALE GENOMIC DNA]</scope>
    <source>
        <strain evidence="7 8">4249</strain>
    </source>
</reference>
<dbReference type="SUPFAM" id="SSF47616">
    <property type="entry name" value="GST C-terminal domain-like"/>
    <property type="match status" value="1"/>
</dbReference>
<dbReference type="Pfam" id="PF13409">
    <property type="entry name" value="GST_N_2"/>
    <property type="match status" value="1"/>
</dbReference>
<comment type="catalytic activity">
    <reaction evidence="3">
        <text>RX + glutathione = an S-substituted glutathione + a halide anion + H(+)</text>
        <dbReference type="Rhea" id="RHEA:16437"/>
        <dbReference type="ChEBI" id="CHEBI:15378"/>
        <dbReference type="ChEBI" id="CHEBI:16042"/>
        <dbReference type="ChEBI" id="CHEBI:17792"/>
        <dbReference type="ChEBI" id="CHEBI:57925"/>
        <dbReference type="ChEBI" id="CHEBI:90779"/>
        <dbReference type="EC" id="2.5.1.18"/>
    </reaction>
</comment>
<gene>
    <name evidence="7" type="ORF">J2W49_003687</name>
</gene>
<dbReference type="EC" id="2.5.1.18" evidence="1"/>
<dbReference type="InterPro" id="IPR045073">
    <property type="entry name" value="Omega/Tau-like"/>
</dbReference>
<accession>A0ABU1WRX6</accession>
<dbReference type="SFLD" id="SFLDG01152">
    <property type="entry name" value="Main.3:_Omega-_and_Tau-like"/>
    <property type="match status" value="1"/>
</dbReference>
<comment type="caution">
    <text evidence="7">The sequence shown here is derived from an EMBL/GenBank/DDBJ whole genome shotgun (WGS) entry which is preliminary data.</text>
</comment>
<sequence length="249" mass="27548">MTAPKLLLISHVLCPYVQRAAIVLSEKGVPHERKDVDLANKPQWFLDHSPLGKTPVLLVDDEPIFESAVICEYLEDTVLPRLHPMAPLERARHRAWMAFGSSLLDTIGGFYNAKDSEKLAMQAAQIRSRLEQLEATLGEGPFFGGPAFGLVDATFGPVFRYFDVFDDMVDFRFFEGLPNVSAWRAALALRPSVRDAVQPRYPVLLRDFLLARGSELARIATPLPSHPGLATPPEMDSPTPVPRPGHAAV</sequence>
<feature type="region of interest" description="Disordered" evidence="4">
    <location>
        <begin position="222"/>
        <end position="249"/>
    </location>
</feature>
<feature type="domain" description="GST C-terminal" evidence="6">
    <location>
        <begin position="86"/>
        <end position="223"/>
    </location>
</feature>
<evidence type="ECO:0000313" key="7">
    <source>
        <dbReference type="EMBL" id="MDR7151711.1"/>
    </source>
</evidence>
<dbReference type="PROSITE" id="PS50405">
    <property type="entry name" value="GST_CTER"/>
    <property type="match status" value="1"/>
</dbReference>
<dbReference type="Pfam" id="PF13410">
    <property type="entry name" value="GST_C_2"/>
    <property type="match status" value="1"/>
</dbReference>